<organism evidence="1 2">
    <name type="scientific">Actinomadura miaoliensis</name>
    <dbReference type="NCBI Taxonomy" id="430685"/>
    <lineage>
        <taxon>Bacteria</taxon>
        <taxon>Bacillati</taxon>
        <taxon>Actinomycetota</taxon>
        <taxon>Actinomycetes</taxon>
        <taxon>Streptosporangiales</taxon>
        <taxon>Thermomonosporaceae</taxon>
        <taxon>Actinomadura</taxon>
    </lineage>
</organism>
<reference evidence="2" key="1">
    <citation type="journal article" date="2019" name="Int. J. Syst. Evol. Microbiol.">
        <title>The Global Catalogue of Microorganisms (GCM) 10K type strain sequencing project: providing services to taxonomists for standard genome sequencing and annotation.</title>
        <authorList>
            <consortium name="The Broad Institute Genomics Platform"/>
            <consortium name="The Broad Institute Genome Sequencing Center for Infectious Disease"/>
            <person name="Wu L."/>
            <person name="Ma J."/>
        </authorList>
    </citation>
    <scope>NUCLEOTIDE SEQUENCE [LARGE SCALE GENOMIC DNA]</scope>
    <source>
        <strain evidence="2">JCM 16702</strain>
    </source>
</reference>
<dbReference type="PANTHER" id="PTHR43434">
    <property type="entry name" value="PHOSPHOGLYCOLATE PHOSPHATASE"/>
    <property type="match status" value="1"/>
</dbReference>
<proteinExistence type="predicted"/>
<protein>
    <submittedName>
        <fullName evidence="1">Phosphonatase-like hydrolase</fullName>
    </submittedName>
</protein>
<dbReference type="Pfam" id="PF00702">
    <property type="entry name" value="Hydrolase"/>
    <property type="match status" value="1"/>
</dbReference>
<gene>
    <name evidence="1" type="ORF">GCM10022214_12910</name>
</gene>
<evidence type="ECO:0000313" key="1">
    <source>
        <dbReference type="EMBL" id="GAA4061357.1"/>
    </source>
</evidence>
<dbReference type="RefSeq" id="WP_344942146.1">
    <property type="nucleotide sequence ID" value="NZ_BAAAZG010000002.1"/>
</dbReference>
<comment type="caution">
    <text evidence="1">The sequence shown here is derived from an EMBL/GenBank/DDBJ whole genome shotgun (WGS) entry which is preliminary data.</text>
</comment>
<sequence length="244" mass="25859">MTGAGRITVACLDLAGTTVADGDAVETAFAEAIAALGIAPGTAAHERAMARVRDWRGRPKIEIFRALFPEDEARARAAHLSFERAYDLIVDRRGVVPVPGADTAIERLAGAGVHVCLITGFSQRTLGRILDALGWWDRVKLALCPDEDHRGRPWPDLILSAALHLNVDDVRHIAVCGDTENDVLSGRRAGASIVAGVLTGAHDRDRLLRAGATHVLPSIADFPDLVLTTSGGTRDDDTLSAAPG</sequence>
<evidence type="ECO:0000313" key="2">
    <source>
        <dbReference type="Proteomes" id="UP001500683"/>
    </source>
</evidence>
<dbReference type="SFLD" id="SFLDG01129">
    <property type="entry name" value="C1.5:_HAD__Beta-PGM__Phosphata"/>
    <property type="match status" value="1"/>
</dbReference>
<dbReference type="InterPro" id="IPR050155">
    <property type="entry name" value="HAD-like_hydrolase_sf"/>
</dbReference>
<dbReference type="InterPro" id="IPR023214">
    <property type="entry name" value="HAD_sf"/>
</dbReference>
<dbReference type="SFLD" id="SFLDS00003">
    <property type="entry name" value="Haloacid_Dehalogenase"/>
    <property type="match status" value="1"/>
</dbReference>
<name>A0ABP7V7P3_9ACTN</name>
<dbReference type="Gene3D" id="1.10.150.240">
    <property type="entry name" value="Putative phosphatase, domain 2"/>
    <property type="match status" value="1"/>
</dbReference>
<dbReference type="InterPro" id="IPR023198">
    <property type="entry name" value="PGP-like_dom2"/>
</dbReference>
<dbReference type="EMBL" id="BAAAZG010000002">
    <property type="protein sequence ID" value="GAA4061357.1"/>
    <property type="molecule type" value="Genomic_DNA"/>
</dbReference>
<accession>A0ABP7V7P3</accession>
<dbReference type="Gene3D" id="3.40.50.1000">
    <property type="entry name" value="HAD superfamily/HAD-like"/>
    <property type="match status" value="1"/>
</dbReference>
<keyword evidence="2" id="KW-1185">Reference proteome</keyword>
<dbReference type="PANTHER" id="PTHR43434:SF19">
    <property type="entry name" value="PHOSPHONOACETALDEHYDE HYDROLASE"/>
    <property type="match status" value="1"/>
</dbReference>
<dbReference type="Proteomes" id="UP001500683">
    <property type="component" value="Unassembled WGS sequence"/>
</dbReference>
<dbReference type="SUPFAM" id="SSF56784">
    <property type="entry name" value="HAD-like"/>
    <property type="match status" value="1"/>
</dbReference>
<dbReference type="InterPro" id="IPR036412">
    <property type="entry name" value="HAD-like_sf"/>
</dbReference>